<protein>
    <submittedName>
        <fullName evidence="1">Uncharacterized protein</fullName>
    </submittedName>
</protein>
<evidence type="ECO:0000313" key="2">
    <source>
        <dbReference type="Proteomes" id="UP001501126"/>
    </source>
</evidence>
<evidence type="ECO:0000313" key="1">
    <source>
        <dbReference type="EMBL" id="GAA0875914.1"/>
    </source>
</evidence>
<keyword evidence="2" id="KW-1185">Reference proteome</keyword>
<comment type="caution">
    <text evidence="1">The sequence shown here is derived from an EMBL/GenBank/DDBJ whole genome shotgun (WGS) entry which is preliminary data.</text>
</comment>
<name>A0ABN1MRP1_9FLAO</name>
<reference evidence="1 2" key="1">
    <citation type="journal article" date="2019" name="Int. J. Syst. Evol. Microbiol.">
        <title>The Global Catalogue of Microorganisms (GCM) 10K type strain sequencing project: providing services to taxonomists for standard genome sequencing and annotation.</title>
        <authorList>
            <consortium name="The Broad Institute Genomics Platform"/>
            <consortium name="The Broad Institute Genome Sequencing Center for Infectious Disease"/>
            <person name="Wu L."/>
            <person name="Ma J."/>
        </authorList>
    </citation>
    <scope>NUCLEOTIDE SEQUENCE [LARGE SCALE GENOMIC DNA]</scope>
    <source>
        <strain evidence="1 2">JCM 16083</strain>
    </source>
</reference>
<proteinExistence type="predicted"/>
<accession>A0ABN1MRP1</accession>
<gene>
    <name evidence="1" type="ORF">GCM10009118_23230</name>
</gene>
<organism evidence="1 2">
    <name type="scientific">Wandonia haliotis</name>
    <dbReference type="NCBI Taxonomy" id="574963"/>
    <lineage>
        <taxon>Bacteria</taxon>
        <taxon>Pseudomonadati</taxon>
        <taxon>Bacteroidota</taxon>
        <taxon>Flavobacteriia</taxon>
        <taxon>Flavobacteriales</taxon>
        <taxon>Crocinitomicaceae</taxon>
        <taxon>Wandonia</taxon>
    </lineage>
</organism>
<sequence>MKKIFETDLNFKPSALIFIMNRWIDSTNYLCTSVKPFFFREIEYLCTKQFSMASKRDLKKHLNYLIIDVVEEAYNVQLSNPKKIEESDNFIDSVLEFHDTVITRINEAKNKADFRPIREEIEQKAMDFFQDVQNMY</sequence>
<dbReference type="EMBL" id="BAAAFH010000011">
    <property type="protein sequence ID" value="GAA0875914.1"/>
    <property type="molecule type" value="Genomic_DNA"/>
</dbReference>
<dbReference type="Proteomes" id="UP001501126">
    <property type="component" value="Unassembled WGS sequence"/>
</dbReference>